<dbReference type="Proteomes" id="UP001597109">
    <property type="component" value="Unassembled WGS sequence"/>
</dbReference>
<sequence>MTIEAYRKIWPQRLSAASIESEEEMARLIAIELKDELTHPRVRKSKEQKLDLAVERIHAAPLEPEEQQELIETYKKIAAQLD</sequence>
<comment type="caution">
    <text evidence="1">The sequence shown here is derived from an EMBL/GenBank/DDBJ whole genome shotgun (WGS) entry which is preliminary data.</text>
</comment>
<dbReference type="RefSeq" id="WP_379083420.1">
    <property type="nucleotide sequence ID" value="NZ_JBHTKI010000051.1"/>
</dbReference>
<protein>
    <submittedName>
        <fullName evidence="1">Uncharacterized protein</fullName>
    </submittedName>
</protein>
<gene>
    <name evidence="1" type="ORF">ACFQ1X_16445</name>
</gene>
<proteinExistence type="predicted"/>
<evidence type="ECO:0000313" key="2">
    <source>
        <dbReference type="Proteomes" id="UP001597109"/>
    </source>
</evidence>
<reference evidence="2" key="1">
    <citation type="journal article" date="2019" name="Int. J. Syst. Evol. Microbiol.">
        <title>The Global Catalogue of Microorganisms (GCM) 10K type strain sequencing project: providing services to taxonomists for standard genome sequencing and annotation.</title>
        <authorList>
            <consortium name="The Broad Institute Genomics Platform"/>
            <consortium name="The Broad Institute Genome Sequencing Center for Infectious Disease"/>
            <person name="Wu L."/>
            <person name="Ma J."/>
        </authorList>
    </citation>
    <scope>NUCLEOTIDE SEQUENCE [LARGE SCALE GENOMIC DNA]</scope>
    <source>
        <strain evidence="2">CCUG 56756</strain>
    </source>
</reference>
<dbReference type="EMBL" id="JBHTKI010000051">
    <property type="protein sequence ID" value="MFD1033020.1"/>
    <property type="molecule type" value="Genomic_DNA"/>
</dbReference>
<name>A0ABW3LG57_9BACL</name>
<organism evidence="1 2">
    <name type="scientific">Metaplanococcus flavidus</name>
    <dbReference type="NCBI Taxonomy" id="569883"/>
    <lineage>
        <taxon>Bacteria</taxon>
        <taxon>Bacillati</taxon>
        <taxon>Bacillota</taxon>
        <taxon>Bacilli</taxon>
        <taxon>Bacillales</taxon>
        <taxon>Caryophanaceae</taxon>
        <taxon>Metaplanococcus</taxon>
    </lineage>
</organism>
<accession>A0ABW3LG57</accession>
<evidence type="ECO:0000313" key="1">
    <source>
        <dbReference type="EMBL" id="MFD1033020.1"/>
    </source>
</evidence>
<keyword evidence="2" id="KW-1185">Reference proteome</keyword>